<evidence type="ECO:0000313" key="4">
    <source>
        <dbReference type="EMBL" id="GET93098.1"/>
    </source>
</evidence>
<dbReference type="OrthoDB" id="20783at2759"/>
<dbReference type="InterPro" id="IPR027483">
    <property type="entry name" value="PInositol-4-P-4/5-kinase_C_sf"/>
</dbReference>
<gene>
    <name evidence="4" type="ORF">LtaPh_3603600</name>
</gene>
<proteinExistence type="predicted"/>
<organism evidence="4 5">
    <name type="scientific">Leishmania tarentolae</name>
    <name type="common">Sauroleishmania tarentolae</name>
    <dbReference type="NCBI Taxonomy" id="5689"/>
    <lineage>
        <taxon>Eukaryota</taxon>
        <taxon>Discoba</taxon>
        <taxon>Euglenozoa</taxon>
        <taxon>Kinetoplastea</taxon>
        <taxon>Metakinetoplastina</taxon>
        <taxon>Trypanosomatida</taxon>
        <taxon>Trypanosomatidae</taxon>
        <taxon>Leishmaniinae</taxon>
        <taxon>Leishmania</taxon>
        <taxon>lizard Leishmania</taxon>
    </lineage>
</organism>
<feature type="compositionally biased region" description="Polar residues" evidence="2">
    <location>
        <begin position="345"/>
        <end position="356"/>
    </location>
</feature>
<dbReference type="InterPro" id="IPR027484">
    <property type="entry name" value="PInositol-4-P-5-kinase_N"/>
</dbReference>
<keyword evidence="5" id="KW-1185">Reference proteome</keyword>
<dbReference type="GO" id="GO:0046854">
    <property type="term" value="P:phosphatidylinositol phosphate biosynthetic process"/>
    <property type="evidence" value="ECO:0007669"/>
    <property type="project" value="TreeGrafter"/>
</dbReference>
<name>A0A640KUQ8_LEITA</name>
<dbReference type="GO" id="GO:0005886">
    <property type="term" value="C:plasma membrane"/>
    <property type="evidence" value="ECO:0007669"/>
    <property type="project" value="TreeGrafter"/>
</dbReference>
<dbReference type="CDD" id="cd00139">
    <property type="entry name" value="PIPKc"/>
    <property type="match status" value="1"/>
</dbReference>
<keyword evidence="1" id="KW-0418">Kinase</keyword>
<keyword evidence="1" id="KW-0067">ATP-binding</keyword>
<dbReference type="InterPro" id="IPR002498">
    <property type="entry name" value="PInositol-4-P-4/5-kinase_core"/>
</dbReference>
<evidence type="ECO:0000259" key="3">
    <source>
        <dbReference type="PROSITE" id="PS51455"/>
    </source>
</evidence>
<dbReference type="Pfam" id="PF01504">
    <property type="entry name" value="PIP5K"/>
    <property type="match status" value="1"/>
</dbReference>
<dbReference type="PROSITE" id="PS51455">
    <property type="entry name" value="PIPK"/>
    <property type="match status" value="1"/>
</dbReference>
<dbReference type="VEuPathDB" id="TriTrypDB:LtaPh_3603600"/>
<dbReference type="EMBL" id="BLBS01000057">
    <property type="protein sequence ID" value="GET93098.1"/>
    <property type="molecule type" value="Genomic_DNA"/>
</dbReference>
<keyword evidence="1" id="KW-0547">Nucleotide-binding</keyword>
<feature type="domain" description="PIPK" evidence="3">
    <location>
        <begin position="19"/>
        <end position="446"/>
    </location>
</feature>
<dbReference type="Gene3D" id="3.30.800.10">
    <property type="entry name" value="Phosphatidylinositol Phosphate Kinase II Beta"/>
    <property type="match status" value="1"/>
</dbReference>
<feature type="region of interest" description="Disordered" evidence="2">
    <location>
        <begin position="345"/>
        <end position="370"/>
    </location>
</feature>
<dbReference type="Proteomes" id="UP000419144">
    <property type="component" value="Unassembled WGS sequence"/>
</dbReference>
<dbReference type="Gene3D" id="3.30.810.10">
    <property type="entry name" value="2-Layer Sandwich"/>
    <property type="match status" value="1"/>
</dbReference>
<dbReference type="SUPFAM" id="SSF56104">
    <property type="entry name" value="SAICAR synthase-like"/>
    <property type="match status" value="1"/>
</dbReference>
<feature type="region of interest" description="Disordered" evidence="2">
    <location>
        <begin position="209"/>
        <end position="268"/>
    </location>
</feature>
<dbReference type="GO" id="GO:0016308">
    <property type="term" value="F:1-phosphatidylinositol-4-phosphate 5-kinase activity"/>
    <property type="evidence" value="ECO:0007669"/>
    <property type="project" value="TreeGrafter"/>
</dbReference>
<dbReference type="InterPro" id="IPR023610">
    <property type="entry name" value="PInositol-4/5-P-5/4-kinase"/>
</dbReference>
<evidence type="ECO:0000313" key="5">
    <source>
        <dbReference type="Proteomes" id="UP000419144"/>
    </source>
</evidence>
<sequence length="462" mass="52324">MGQVGGAATSGRGLTALQVAEALRVTAEARLKKGTAAVPSPQAMQNTRYSPAERANAIEPEDCSAVHQLSVPYTDRKGRQVKVHVTEYAPEVFSYLRQLKGLTELQFADEWSLPENRLKMELGEGRSQALFLKSKTMLLICKTISVEEANILLRALHAYTLHIITYPNSVLMRFYMLLKVSVGSEEGYILCSNDIFGDAPALHEKWDIKGRVPKKDKKPHHPHLSRRDKERDANATNTRKNQHGMADPAIDESHESRDRESAIDVRGTTEDPQKLCTLHDKDLTRCFWLPCTMRRQILEGLFRDYDFLENSGMMDYSLLIGVAYQDNEKQLPDKRCNIENRNTASSSGVACASTPTEMRRSSLATGGPPSDKRMTLMPCPEFENGVRSVDDQEVYYIGIIDVLTTYTWKKKTANFFKSFLWKQKMLSTIPPHRYARRIRSFTELIFPTVNDEANDRQVSPLS</sequence>
<dbReference type="PANTHER" id="PTHR23086:SF144">
    <property type="entry name" value="5-KINASE, PUTATIVE-RELATED"/>
    <property type="match status" value="1"/>
</dbReference>
<protein>
    <submittedName>
        <fullName evidence="4">Phosphatidylinositol-4-phosphate 5-kinase-like protein</fullName>
    </submittedName>
</protein>
<comment type="caution">
    <text evidence="4">The sequence shown here is derived from an EMBL/GenBank/DDBJ whole genome shotgun (WGS) entry which is preliminary data.</text>
</comment>
<accession>A0A640KUQ8</accession>
<dbReference type="SMART" id="SM00330">
    <property type="entry name" value="PIPKc"/>
    <property type="match status" value="1"/>
</dbReference>
<reference evidence="4" key="1">
    <citation type="submission" date="2019-11" db="EMBL/GenBank/DDBJ databases">
        <title>Leishmania tarentolae CDS.</title>
        <authorList>
            <person name="Goto Y."/>
            <person name="Yamagishi J."/>
        </authorList>
    </citation>
    <scope>NUCLEOTIDE SEQUENCE [LARGE SCALE GENOMIC DNA]</scope>
    <source>
        <strain evidence="4">Parrot Tar II</strain>
    </source>
</reference>
<evidence type="ECO:0000256" key="2">
    <source>
        <dbReference type="SAM" id="MobiDB-lite"/>
    </source>
</evidence>
<dbReference type="PANTHER" id="PTHR23086">
    <property type="entry name" value="PHOSPHATIDYLINOSITOL-4-PHOSPHATE 5-KINASE"/>
    <property type="match status" value="1"/>
</dbReference>
<dbReference type="AlphaFoldDB" id="A0A640KUQ8"/>
<dbReference type="GO" id="GO:0005524">
    <property type="term" value="F:ATP binding"/>
    <property type="evidence" value="ECO:0007669"/>
    <property type="project" value="UniProtKB-UniRule"/>
</dbReference>
<evidence type="ECO:0000256" key="1">
    <source>
        <dbReference type="PROSITE-ProRule" id="PRU00781"/>
    </source>
</evidence>
<feature type="compositionally biased region" description="Basic residues" evidence="2">
    <location>
        <begin position="211"/>
        <end position="224"/>
    </location>
</feature>
<feature type="compositionally biased region" description="Basic and acidic residues" evidence="2">
    <location>
        <begin position="251"/>
        <end position="268"/>
    </location>
</feature>
<keyword evidence="1" id="KW-0808">Transferase</keyword>